<dbReference type="Pfam" id="PF00583">
    <property type="entry name" value="Acetyltransf_1"/>
    <property type="match status" value="1"/>
</dbReference>
<sequence length="209" mass="23323">MVGTGSGPLLRKPLGKVTEPKIVTLRDGTKATVYPINSVEKIPQSLFNYLHKEFNEELDRGQTYPYYHQQSSEEFKESWFQAFVAIMLKGENPGLGDESTNWDELYLGTYYIKPNYAGRCSHNCNAGFLVSTNSRGKGVGKALGKTYLDWAPVLGYTYSVFNLVFVTNVASVKIWDSLGFDRIGLVPKAADLKGYDEPVDAIQFGKRLA</sequence>
<dbReference type="STRING" id="1206466.K0L0B6"/>
<dbReference type="InterPro" id="IPR016181">
    <property type="entry name" value="Acyl_CoA_acyltransferase"/>
</dbReference>
<evidence type="ECO:0000313" key="3">
    <source>
        <dbReference type="Proteomes" id="UP000009328"/>
    </source>
</evidence>
<dbReference type="PROSITE" id="PS51186">
    <property type="entry name" value="GNAT"/>
    <property type="match status" value="1"/>
</dbReference>
<protein>
    <recommendedName>
        <fullName evidence="1">N-acetyltransferase domain-containing protein</fullName>
    </recommendedName>
</protein>
<proteinExistence type="predicted"/>
<gene>
    <name evidence="2" type="ORF">BN7_6465</name>
</gene>
<dbReference type="SUPFAM" id="SSF55729">
    <property type="entry name" value="Acyl-CoA N-acyltransferases (Nat)"/>
    <property type="match status" value="1"/>
</dbReference>
<dbReference type="eggNOG" id="ENOG502QRFX">
    <property type="taxonomic scope" value="Eukaryota"/>
</dbReference>
<dbReference type="PANTHER" id="PTHR43138:SF1">
    <property type="entry name" value="N-ACETYLTRANSFERASE ACA1"/>
    <property type="match status" value="1"/>
</dbReference>
<keyword evidence="3" id="KW-1185">Reference proteome</keyword>
<comment type="caution">
    <text evidence="2">The sequence shown here is derived from an EMBL/GenBank/DDBJ whole genome shotgun (WGS) entry which is preliminary data.</text>
</comment>
<organism evidence="2 3">
    <name type="scientific">Wickerhamomyces ciferrii (strain ATCC 14091 / BCRC 22168 / CBS 111 / JCM 3599 / NBRC 0793 / NRRL Y-1031 F-60-10)</name>
    <name type="common">Yeast</name>
    <name type="synonym">Pichia ciferrii</name>
    <dbReference type="NCBI Taxonomy" id="1206466"/>
    <lineage>
        <taxon>Eukaryota</taxon>
        <taxon>Fungi</taxon>
        <taxon>Dikarya</taxon>
        <taxon>Ascomycota</taxon>
        <taxon>Saccharomycotina</taxon>
        <taxon>Saccharomycetes</taxon>
        <taxon>Phaffomycetales</taxon>
        <taxon>Wickerhamomycetaceae</taxon>
        <taxon>Wickerhamomyces</taxon>
    </lineage>
</organism>
<name>K0L0B6_WICCF</name>
<dbReference type="InterPro" id="IPR052742">
    <property type="entry name" value="Mito_N-acetyltransferase"/>
</dbReference>
<dbReference type="Gene3D" id="3.40.630.30">
    <property type="match status" value="1"/>
</dbReference>
<dbReference type="InParanoid" id="K0L0B6"/>
<dbReference type="EMBL" id="CAIF01000277">
    <property type="protein sequence ID" value="CCH46863.1"/>
    <property type="molecule type" value="Genomic_DNA"/>
</dbReference>
<reference evidence="2 3" key="1">
    <citation type="journal article" date="2012" name="Eukaryot. Cell">
        <title>Draft genome sequence of Wickerhamomyces ciferrii NRRL Y-1031 F-60-10.</title>
        <authorList>
            <person name="Schneider J."/>
            <person name="Andrea H."/>
            <person name="Blom J."/>
            <person name="Jaenicke S."/>
            <person name="Ruckert C."/>
            <person name="Schorsch C."/>
            <person name="Szczepanowski R."/>
            <person name="Farwick M."/>
            <person name="Goesmann A."/>
            <person name="Puhler A."/>
            <person name="Schaffer S."/>
            <person name="Tauch A."/>
            <person name="Kohler T."/>
            <person name="Brinkrolf K."/>
        </authorList>
    </citation>
    <scope>NUCLEOTIDE SEQUENCE [LARGE SCALE GENOMIC DNA]</scope>
    <source>
        <strain evidence="3">ATCC 14091 / BCRC 22168 / CBS 111 / JCM 3599 / NBRC 0793 / NRRL Y-1031 F-60-10</strain>
    </source>
</reference>
<evidence type="ECO:0000259" key="1">
    <source>
        <dbReference type="PROSITE" id="PS51186"/>
    </source>
</evidence>
<dbReference type="GO" id="GO:0005634">
    <property type="term" value="C:nucleus"/>
    <property type="evidence" value="ECO:0007669"/>
    <property type="project" value="TreeGrafter"/>
</dbReference>
<feature type="domain" description="N-acetyltransferase" evidence="1">
    <location>
        <begin position="37"/>
        <end position="209"/>
    </location>
</feature>
<evidence type="ECO:0000313" key="2">
    <source>
        <dbReference type="EMBL" id="CCH46863.1"/>
    </source>
</evidence>
<dbReference type="PANTHER" id="PTHR43138">
    <property type="entry name" value="ACETYLTRANSFERASE, GNAT FAMILY"/>
    <property type="match status" value="1"/>
</dbReference>
<dbReference type="InterPro" id="IPR000182">
    <property type="entry name" value="GNAT_dom"/>
</dbReference>
<dbReference type="Proteomes" id="UP000009328">
    <property type="component" value="Unassembled WGS sequence"/>
</dbReference>
<accession>K0L0B6</accession>
<dbReference type="HOGENOM" id="CLU_013985_42_1_1"/>
<dbReference type="GO" id="GO:0016747">
    <property type="term" value="F:acyltransferase activity, transferring groups other than amino-acyl groups"/>
    <property type="evidence" value="ECO:0007669"/>
    <property type="project" value="InterPro"/>
</dbReference>
<dbReference type="AlphaFoldDB" id="K0L0B6"/>